<comment type="similarity">
    <text evidence="1">Belongs to the amidase family.</text>
</comment>
<organism evidence="3 4">
    <name type="scientific">Variibacter gotjawalensis</name>
    <dbReference type="NCBI Taxonomy" id="1333996"/>
    <lineage>
        <taxon>Bacteria</taxon>
        <taxon>Pseudomonadati</taxon>
        <taxon>Pseudomonadota</taxon>
        <taxon>Alphaproteobacteria</taxon>
        <taxon>Hyphomicrobiales</taxon>
        <taxon>Nitrobacteraceae</taxon>
        <taxon>Variibacter</taxon>
    </lineage>
</organism>
<protein>
    <submittedName>
        <fullName evidence="3">Glutamyl-tRNA(Gln) amidotransferase subunit A</fullName>
        <ecNumber evidence="3">6.3.5.-</ecNumber>
    </submittedName>
</protein>
<gene>
    <name evidence="3" type="primary">gatA_2</name>
    <name evidence="3" type="ORF">GJW-30_1_01214</name>
</gene>
<dbReference type="PANTHER" id="PTHR11895:SF151">
    <property type="entry name" value="GLUTAMYL-TRNA(GLN) AMIDOTRANSFERASE SUBUNIT A"/>
    <property type="match status" value="1"/>
</dbReference>
<dbReference type="RefSeq" id="WP_096352987.1">
    <property type="nucleotide sequence ID" value="NZ_AP014946.1"/>
</dbReference>
<reference evidence="3 4" key="1">
    <citation type="submission" date="2015-08" db="EMBL/GenBank/DDBJ databases">
        <title>Investigation of the bacterial diversity of lava forest soil.</title>
        <authorList>
            <person name="Lee J.S."/>
        </authorList>
    </citation>
    <scope>NUCLEOTIDE SEQUENCE [LARGE SCALE GENOMIC DNA]</scope>
    <source>
        <strain evidence="3 4">GJW-30</strain>
    </source>
</reference>
<keyword evidence="3" id="KW-0808">Transferase</keyword>
<keyword evidence="3" id="KW-0436">Ligase</keyword>
<dbReference type="AlphaFoldDB" id="A0A0S3PRW4"/>
<dbReference type="InterPro" id="IPR000120">
    <property type="entry name" value="Amidase"/>
</dbReference>
<dbReference type="GO" id="GO:0016740">
    <property type="term" value="F:transferase activity"/>
    <property type="evidence" value="ECO:0007669"/>
    <property type="project" value="UniProtKB-KW"/>
</dbReference>
<evidence type="ECO:0000256" key="1">
    <source>
        <dbReference type="ARBA" id="ARBA00009199"/>
    </source>
</evidence>
<accession>A0A0S3PRW4</accession>
<evidence type="ECO:0000313" key="3">
    <source>
        <dbReference type="EMBL" id="BAT58687.1"/>
    </source>
</evidence>
<dbReference type="GO" id="GO:0016874">
    <property type="term" value="F:ligase activity"/>
    <property type="evidence" value="ECO:0007669"/>
    <property type="project" value="UniProtKB-KW"/>
</dbReference>
<evidence type="ECO:0000259" key="2">
    <source>
        <dbReference type="Pfam" id="PF01425"/>
    </source>
</evidence>
<sequence>MTDLSGLSAREAVGEIARGKLSALEYATALLKRTQEIDGEIKAFIHFDPEHVLMQAERLDEQRLSGRPLGPLHGVPVAIKDIFDTADYPTENGWGAHAGRRPRRDAEAVRRLREAGAIIFGKTVTTEVAYFNPGATRNPHDLSRTPGGSSSGSAAAVAAGMVPLALGSQTNGSVIRPASFCGVVGVKPSHGTISRAGVLLLSKKLDHVGVFARGVDDAAMLLDVLAGHDPEDSDTRIHAARGFAATAAGEPPLPPKLAFVRTQRWDRADPSTQKAFEELATSLGDHVEEVELPDYFATAWDDHRAIMAPDMAHRFGAAVDASGEASSKQLHELIAQGRGYSAERYLGALGNVQRMRASLAGLFERYYAVLTPATTGPAPKGMPTGDPVFNSIWTMTGQPCVTLPLLSHDDMPVGVQLVGAFGDDARLLRTANWLTQHVAPKKRKKARR</sequence>
<dbReference type="Proteomes" id="UP000236884">
    <property type="component" value="Chromosome"/>
</dbReference>
<proteinExistence type="inferred from homology"/>
<dbReference type="Pfam" id="PF01425">
    <property type="entry name" value="Amidase"/>
    <property type="match status" value="1"/>
</dbReference>
<dbReference type="KEGG" id="vgo:GJW-30_1_01214"/>
<dbReference type="EC" id="6.3.5.-" evidence="3"/>
<evidence type="ECO:0000313" key="4">
    <source>
        <dbReference type="Proteomes" id="UP000236884"/>
    </source>
</evidence>
<dbReference type="InterPro" id="IPR023631">
    <property type="entry name" value="Amidase_dom"/>
</dbReference>
<dbReference type="PANTHER" id="PTHR11895">
    <property type="entry name" value="TRANSAMIDASE"/>
    <property type="match status" value="1"/>
</dbReference>
<dbReference type="SUPFAM" id="SSF75304">
    <property type="entry name" value="Amidase signature (AS) enzymes"/>
    <property type="match status" value="1"/>
</dbReference>
<dbReference type="Gene3D" id="3.90.1300.10">
    <property type="entry name" value="Amidase signature (AS) domain"/>
    <property type="match status" value="1"/>
</dbReference>
<dbReference type="EMBL" id="AP014946">
    <property type="protein sequence ID" value="BAT58687.1"/>
    <property type="molecule type" value="Genomic_DNA"/>
</dbReference>
<keyword evidence="4" id="KW-1185">Reference proteome</keyword>
<dbReference type="OrthoDB" id="9777859at2"/>
<name>A0A0S3PRW4_9BRAD</name>
<dbReference type="InterPro" id="IPR036928">
    <property type="entry name" value="AS_sf"/>
</dbReference>
<feature type="domain" description="Amidase" evidence="2">
    <location>
        <begin position="28"/>
        <end position="428"/>
    </location>
</feature>